<comment type="subcellular location">
    <subcellularLocation>
        <location evidence="1">Membrane</location>
        <topology evidence="1">Lipid-anchor</topology>
    </subcellularLocation>
</comment>
<protein>
    <submittedName>
        <fullName evidence="10">Germination protein, Ger(X)C family</fullName>
    </submittedName>
</protein>
<dbReference type="Proteomes" id="UP000190042">
    <property type="component" value="Unassembled WGS sequence"/>
</dbReference>
<dbReference type="AlphaFoldDB" id="A0A1T4Y7A5"/>
<dbReference type="RefSeq" id="WP_078817456.1">
    <property type="nucleotide sequence ID" value="NZ_FUYJ01000003.1"/>
</dbReference>
<keyword evidence="5" id="KW-0472">Membrane</keyword>
<evidence type="ECO:0000256" key="4">
    <source>
        <dbReference type="ARBA" id="ARBA00022729"/>
    </source>
</evidence>
<keyword evidence="3" id="KW-0309">Germination</keyword>
<dbReference type="Pfam" id="PF25198">
    <property type="entry name" value="Spore_GerAC_N"/>
    <property type="match status" value="1"/>
</dbReference>
<evidence type="ECO:0000256" key="6">
    <source>
        <dbReference type="ARBA" id="ARBA00023139"/>
    </source>
</evidence>
<evidence type="ECO:0000313" key="11">
    <source>
        <dbReference type="Proteomes" id="UP000190042"/>
    </source>
</evidence>
<evidence type="ECO:0000256" key="5">
    <source>
        <dbReference type="ARBA" id="ARBA00023136"/>
    </source>
</evidence>
<feature type="domain" description="Spore germination GerAC-like C-terminal" evidence="8">
    <location>
        <begin position="216"/>
        <end position="350"/>
    </location>
</feature>
<accession>A0A1T4Y7A5</accession>
<dbReference type="PANTHER" id="PTHR35789">
    <property type="entry name" value="SPORE GERMINATION PROTEIN B3"/>
    <property type="match status" value="1"/>
</dbReference>
<keyword evidence="7" id="KW-0449">Lipoprotein</keyword>
<comment type="similarity">
    <text evidence="2">Belongs to the GerABKC lipoprotein family.</text>
</comment>
<keyword evidence="11" id="KW-1185">Reference proteome</keyword>
<reference evidence="11" key="1">
    <citation type="submission" date="2017-02" db="EMBL/GenBank/DDBJ databases">
        <authorList>
            <person name="Varghese N."/>
            <person name="Submissions S."/>
        </authorList>
    </citation>
    <scope>NUCLEOTIDE SEQUENCE [LARGE SCALE GENOMIC DNA]</scope>
    <source>
        <strain evidence="11">DSM 23966</strain>
    </source>
</reference>
<dbReference type="PROSITE" id="PS51257">
    <property type="entry name" value="PROKAR_LIPOPROTEIN"/>
    <property type="match status" value="1"/>
</dbReference>
<dbReference type="InterPro" id="IPR008844">
    <property type="entry name" value="Spore_GerAC-like"/>
</dbReference>
<dbReference type="NCBIfam" id="TIGR02887">
    <property type="entry name" value="spore_ger_x_C"/>
    <property type="match status" value="1"/>
</dbReference>
<proteinExistence type="inferred from homology"/>
<keyword evidence="4" id="KW-0732">Signal</keyword>
<feature type="domain" description="Spore germination protein N-terminal" evidence="9">
    <location>
        <begin position="23"/>
        <end position="198"/>
    </location>
</feature>
<dbReference type="GO" id="GO:0016020">
    <property type="term" value="C:membrane"/>
    <property type="evidence" value="ECO:0007669"/>
    <property type="project" value="UniProtKB-SubCell"/>
</dbReference>
<sequence length="383" mass="43909">MRRNKWIVLSLLLVALLSGCWNRNEPERMLYVYGLGIDYKDGEYNVYVQIIDFKRVAKLEQPNTDPNQSETGFATGKTIAEAIFNVYNSADQRIYWGQLTYVVLSEEALKNGAMQSAIDTFLRYRETRYQVLLYGTADSVKDVLLTVPIVNTAITLSRLGDPKNTYDQSSSVEPVDIRRMIIGLNEPGHEMVIPYMEVSENWETVTGKDQIAQLAGGGLITPKEFKGFLDIEKISGLRWMNEKTQRGEVTFSLNSGEDFMTAVLQKIKVKVTPVVEGDSVKFDIDVRMIGEVSAIPIKIKKDEIRKKAEQEIKKQIEETYKEALKLDVDIYRLSEYLYRKDVKAWKRLQDKGKVELSDDSIRTLNVKITELNSDRKTFTEKIR</sequence>
<dbReference type="PANTHER" id="PTHR35789:SF1">
    <property type="entry name" value="SPORE GERMINATION PROTEIN B3"/>
    <property type="match status" value="1"/>
</dbReference>
<evidence type="ECO:0000256" key="2">
    <source>
        <dbReference type="ARBA" id="ARBA00007886"/>
    </source>
</evidence>
<dbReference type="EMBL" id="FUYJ01000003">
    <property type="protein sequence ID" value="SKA97702.1"/>
    <property type="molecule type" value="Genomic_DNA"/>
</dbReference>
<evidence type="ECO:0000256" key="3">
    <source>
        <dbReference type="ARBA" id="ARBA00022544"/>
    </source>
</evidence>
<evidence type="ECO:0000259" key="9">
    <source>
        <dbReference type="Pfam" id="PF25198"/>
    </source>
</evidence>
<organism evidence="10 11">
    <name type="scientific">Sporosarcina newyorkensis</name>
    <dbReference type="NCBI Taxonomy" id="759851"/>
    <lineage>
        <taxon>Bacteria</taxon>
        <taxon>Bacillati</taxon>
        <taxon>Bacillota</taxon>
        <taxon>Bacilli</taxon>
        <taxon>Bacillales</taxon>
        <taxon>Caryophanaceae</taxon>
        <taxon>Sporosarcina</taxon>
    </lineage>
</organism>
<dbReference type="GO" id="GO:0009847">
    <property type="term" value="P:spore germination"/>
    <property type="evidence" value="ECO:0007669"/>
    <property type="project" value="InterPro"/>
</dbReference>
<dbReference type="InterPro" id="IPR057336">
    <property type="entry name" value="GerAC_N"/>
</dbReference>
<dbReference type="InterPro" id="IPR046953">
    <property type="entry name" value="Spore_GerAC-like_C"/>
</dbReference>
<evidence type="ECO:0000313" key="10">
    <source>
        <dbReference type="EMBL" id="SKA97702.1"/>
    </source>
</evidence>
<evidence type="ECO:0000256" key="7">
    <source>
        <dbReference type="ARBA" id="ARBA00023288"/>
    </source>
</evidence>
<gene>
    <name evidence="10" type="ORF">SAMN04244570_1925</name>
</gene>
<dbReference type="Gene3D" id="3.30.300.210">
    <property type="entry name" value="Nutrient germinant receptor protein C, domain 3"/>
    <property type="match status" value="1"/>
</dbReference>
<evidence type="ECO:0000256" key="1">
    <source>
        <dbReference type="ARBA" id="ARBA00004635"/>
    </source>
</evidence>
<dbReference type="InterPro" id="IPR038501">
    <property type="entry name" value="Spore_GerAC_C_sf"/>
</dbReference>
<evidence type="ECO:0000259" key="8">
    <source>
        <dbReference type="Pfam" id="PF05504"/>
    </source>
</evidence>
<dbReference type="Pfam" id="PF05504">
    <property type="entry name" value="Spore_GerAC"/>
    <property type="match status" value="1"/>
</dbReference>
<keyword evidence="6" id="KW-0564">Palmitate</keyword>
<name>A0A1T4Y7A5_9BACL</name>